<dbReference type="GO" id="GO:0016020">
    <property type="term" value="C:membrane"/>
    <property type="evidence" value="ECO:0007669"/>
    <property type="project" value="InterPro"/>
</dbReference>
<keyword evidence="3" id="KW-1185">Reference proteome</keyword>
<dbReference type="Gene3D" id="2.60.40.3440">
    <property type="match status" value="8"/>
</dbReference>
<dbReference type="PANTHER" id="PTHR34720">
    <property type="entry name" value="MICROCYSTIN DEPENDENT PROTEIN"/>
    <property type="match status" value="1"/>
</dbReference>
<dbReference type="SUPFAM" id="SSF49313">
    <property type="entry name" value="Cadherin-like"/>
    <property type="match status" value="1"/>
</dbReference>
<name>A0A7J5U505_9BACT</name>
<dbReference type="GO" id="GO:0005509">
    <property type="term" value="F:calcium ion binding"/>
    <property type="evidence" value="ECO:0007669"/>
    <property type="project" value="InterPro"/>
</dbReference>
<dbReference type="Pfam" id="PF17963">
    <property type="entry name" value="Big_9"/>
    <property type="match status" value="9"/>
</dbReference>
<evidence type="ECO:0000256" key="1">
    <source>
        <dbReference type="SAM" id="SignalP"/>
    </source>
</evidence>
<keyword evidence="1" id="KW-0732">Signal</keyword>
<reference evidence="2 3" key="1">
    <citation type="submission" date="2019-10" db="EMBL/GenBank/DDBJ databases">
        <title>Rudanella paleaurantiibacter sp. nov., isolated from sludge.</title>
        <authorList>
            <person name="Xu S.Q."/>
        </authorList>
    </citation>
    <scope>NUCLEOTIDE SEQUENCE [LARGE SCALE GENOMIC DNA]</scope>
    <source>
        <strain evidence="2 3">HX-22-17</strain>
    </source>
</reference>
<evidence type="ECO:0000313" key="2">
    <source>
        <dbReference type="EMBL" id="KAB7732922.1"/>
    </source>
</evidence>
<dbReference type="NCBIfam" id="NF012211">
    <property type="entry name" value="tand_rpt_95"/>
    <property type="match status" value="8"/>
</dbReference>
<dbReference type="RefSeq" id="WP_152122634.1">
    <property type="nucleotide sequence ID" value="NZ_WELI01000001.1"/>
</dbReference>
<gene>
    <name evidence="2" type="ORF">F5984_02955</name>
</gene>
<dbReference type="EMBL" id="WELI01000001">
    <property type="protein sequence ID" value="KAB7732922.1"/>
    <property type="molecule type" value="Genomic_DNA"/>
</dbReference>
<dbReference type="PANTHER" id="PTHR34720:SF9">
    <property type="entry name" value="BLR4714 PROTEIN"/>
    <property type="match status" value="1"/>
</dbReference>
<dbReference type="InterPro" id="IPR015919">
    <property type="entry name" value="Cadherin-like_sf"/>
</dbReference>
<organism evidence="2 3">
    <name type="scientific">Rudanella paleaurantiibacter</name>
    <dbReference type="NCBI Taxonomy" id="2614655"/>
    <lineage>
        <taxon>Bacteria</taxon>
        <taxon>Pseudomonadati</taxon>
        <taxon>Bacteroidota</taxon>
        <taxon>Cytophagia</taxon>
        <taxon>Cytophagales</taxon>
        <taxon>Cytophagaceae</taxon>
        <taxon>Rudanella</taxon>
    </lineage>
</organism>
<protein>
    <submittedName>
        <fullName evidence="2">Tandem-95 repeat protein</fullName>
    </submittedName>
</protein>
<proteinExistence type="predicted"/>
<evidence type="ECO:0000313" key="3">
    <source>
        <dbReference type="Proteomes" id="UP000488299"/>
    </source>
</evidence>
<feature type="chain" id="PRO_5029585087" evidence="1">
    <location>
        <begin position="29"/>
        <end position="1456"/>
    </location>
</feature>
<comment type="caution">
    <text evidence="2">The sequence shown here is derived from an EMBL/GenBank/DDBJ whole genome shotgun (WGS) entry which is preliminary data.</text>
</comment>
<accession>A0A7J5U505</accession>
<feature type="signal peptide" evidence="1">
    <location>
        <begin position="1"/>
        <end position="28"/>
    </location>
</feature>
<sequence length="1456" mass="148032">MKRSFPSSSWVIGFVLGVLCLMSQLVQAQTPTIDLTTHEPTAALPAGVTLEWHNALPIGPGNLLSSVQTQSATPGVYYAVFNYGGTPVCYSQPSYLRVITNVCPATTVDLQTAVDAAATPAGSVVTYHSALTGAGTVDGTSQLTPAQVAAAPTSLSGTTYYVAYFDPVANCYSQPSPIVAVTTNCCLVTGITPVLSTTAITNSCPVTTINLSAITASNAPASTSLTWHSGTPATAANQLLSITAVSAGTYFAAFFDPINNCYSGTAVTPVTATTVSCAQPPIARGDIANTNVNTPVSGNVLTNDTDPQGGPLTASLLTQPAVGTVVLSPTGSFTYTPPTGFTGTVSFCYAASNTAGLSASACVSVNVNPQPSLLANDAPIANNDNTLTRSGVAVTVAVLANDSDPDSATSLAGQLANPTLLAQPLAGTAVVNANGTVTYTPPVGFTGVVSFPYQVCDGATPALCATALVTVLVQPTPPVGTTLAPVAVDDALVTSVNTPGVGSVSINDSDPQGLPLTYVSGQPGSGTVVLSPTGSYTYTPAVGFVGPDSFTYSVCNSAGLCDKATVSVLVQQPANQPPIVTPDVNTFIPGTPTAGNVLTNDRDPEGTPLTASVVGTPPAGFTLSPNGSYTYTSPLSQTAPVTVVINVCDSATPPACTTSTLTLVPVVPPTLANESPIALNDATRTTVGTPVTVAVLANDKDPEGQSLSNPTILSQPTVGTAVVNANGTVTYTPPANFTGVVTFPYQVCDTGTPVACATAVVTVAVDPTPPAGVTNIAPVAIDDQLLTTKNVSATGTVAANDSDPNAGQTLTFTKLTDPANGTVVFAANGSYTYTPPVGFVGTTNFTYQVCDNGVPVLCTTATVYITVSDPLVQAPIARGDIANTNVNTPVSGNVLTNDTDPQGGPLTASLLTQPAVGTVVLSPTGSFTYTPPTGFTGTVSFCYAASNTAGLSASACVSVNVNPQPSLLANDAPIANNDDTLTRSGVAVTVAVLANDSDPDSATSLAGQLANPTLLAQPSAGTAVVNANGTVTYTPPVGFTGVVSFPYQVCDRATPALCATALVTVLVQPTPPVGTTLAPVAVDDALVTSVNTPGVGSVSINDSDPQGLPLTYVSGQPGSGTVVLSPTGSYTYTPAVGFVGPDSFTYSVCNSAGLCDKATVSVLVQQPVNNALVLRLKVMLQGALVGGSGGLMRDDLRSRGFLPTTEPYTAIGGARFTHVNGGGGETMPASVTAQNVGTGNAVVDWVFVELRNPANMSVVVATRAALVQRDGDVVLASDGVSPLSFTGLSGTSFYVSVKHRNHLGAMTASAIPLSTTGTLVDFTTATGPQLYNTVIGAFNYEGWEQINVNGVQALWAGNANHDVKVKYQGSANDLITIFSEVIQAQTSIGITNPIYNYDNALGYYFGDVNMDGKVKYQGTSNDTSLIFTNVITNYRTDTMMNVDRLYNFDFMLEQIP</sequence>
<dbReference type="Proteomes" id="UP000488299">
    <property type="component" value="Unassembled WGS sequence"/>
</dbReference>